<comment type="similarity">
    <text evidence="1">Belongs to the peptidase C40 family.</text>
</comment>
<keyword evidence="3" id="KW-0378">Hydrolase</keyword>
<dbReference type="STRING" id="887062.HGR_13149"/>
<dbReference type="GO" id="GO:0008234">
    <property type="term" value="F:cysteine-type peptidase activity"/>
    <property type="evidence" value="ECO:0007669"/>
    <property type="project" value="UniProtKB-KW"/>
</dbReference>
<evidence type="ECO:0000313" key="6">
    <source>
        <dbReference type="EMBL" id="EGI76095.1"/>
    </source>
</evidence>
<gene>
    <name evidence="6" type="ORF">HGR_13149</name>
</gene>
<dbReference type="Gene3D" id="3.90.1720.10">
    <property type="entry name" value="endopeptidase domain like (from Nostoc punctiforme)"/>
    <property type="match status" value="1"/>
</dbReference>
<dbReference type="Pfam" id="PF00877">
    <property type="entry name" value="NLPC_P60"/>
    <property type="match status" value="1"/>
</dbReference>
<dbReference type="Proteomes" id="UP000016368">
    <property type="component" value="Unassembled WGS sequence"/>
</dbReference>
<dbReference type="MEROPS" id="C40.006"/>
<keyword evidence="2" id="KW-0645">Protease</keyword>
<evidence type="ECO:0000313" key="7">
    <source>
        <dbReference type="Proteomes" id="UP000016368"/>
    </source>
</evidence>
<evidence type="ECO:0000256" key="4">
    <source>
        <dbReference type="ARBA" id="ARBA00022807"/>
    </source>
</evidence>
<dbReference type="InterPro" id="IPR038765">
    <property type="entry name" value="Papain-like_cys_pep_sf"/>
</dbReference>
<accession>F3KVZ2</accession>
<evidence type="ECO:0000256" key="2">
    <source>
        <dbReference type="ARBA" id="ARBA00022670"/>
    </source>
</evidence>
<dbReference type="PANTHER" id="PTHR47053">
    <property type="entry name" value="MUREIN DD-ENDOPEPTIDASE MEPH-RELATED"/>
    <property type="match status" value="1"/>
</dbReference>
<name>F3KVZ2_9BURK</name>
<organism evidence="6 7">
    <name type="scientific">Hylemonella gracilis ATCC 19624</name>
    <dbReference type="NCBI Taxonomy" id="887062"/>
    <lineage>
        <taxon>Bacteria</taxon>
        <taxon>Pseudomonadati</taxon>
        <taxon>Pseudomonadota</taxon>
        <taxon>Betaproteobacteria</taxon>
        <taxon>Burkholderiales</taxon>
        <taxon>Comamonadaceae</taxon>
        <taxon>Hylemonella</taxon>
    </lineage>
</organism>
<proteinExistence type="inferred from homology"/>
<protein>
    <submittedName>
        <fullName evidence="6">Peptidace C40 NLP/P60</fullName>
    </submittedName>
</protein>
<keyword evidence="7" id="KW-1185">Reference proteome</keyword>
<evidence type="ECO:0000256" key="3">
    <source>
        <dbReference type="ARBA" id="ARBA00022801"/>
    </source>
</evidence>
<feature type="domain" description="NlpC/P60" evidence="5">
    <location>
        <begin position="60"/>
        <end position="184"/>
    </location>
</feature>
<dbReference type="eggNOG" id="COG0791">
    <property type="taxonomic scope" value="Bacteria"/>
</dbReference>
<dbReference type="SUPFAM" id="SSF54001">
    <property type="entry name" value="Cysteine proteinases"/>
    <property type="match status" value="1"/>
</dbReference>
<dbReference type="AlphaFoldDB" id="F3KVZ2"/>
<evidence type="ECO:0000259" key="5">
    <source>
        <dbReference type="PROSITE" id="PS51935"/>
    </source>
</evidence>
<dbReference type="GO" id="GO:0006508">
    <property type="term" value="P:proteolysis"/>
    <property type="evidence" value="ECO:0007669"/>
    <property type="project" value="UniProtKB-KW"/>
</dbReference>
<dbReference type="InterPro" id="IPR051202">
    <property type="entry name" value="Peptidase_C40"/>
</dbReference>
<dbReference type="PANTHER" id="PTHR47053:SF1">
    <property type="entry name" value="MUREIN DD-ENDOPEPTIDASE MEPH-RELATED"/>
    <property type="match status" value="1"/>
</dbReference>
<keyword evidence="4" id="KW-0788">Thiol protease</keyword>
<dbReference type="EMBL" id="AEGR01000081">
    <property type="protein sequence ID" value="EGI76095.1"/>
    <property type="molecule type" value="Genomic_DNA"/>
</dbReference>
<reference evidence="6 7" key="1">
    <citation type="journal article" date="2011" name="EMBO J.">
        <title>Structural diversity of bacterial flagellar motors.</title>
        <authorList>
            <person name="Chen S."/>
            <person name="Beeby M."/>
            <person name="Murphy G.E."/>
            <person name="Leadbetter J.R."/>
            <person name="Hendrixson D.R."/>
            <person name="Briegel A."/>
            <person name="Li Z."/>
            <person name="Shi J."/>
            <person name="Tocheva E.I."/>
            <person name="Muller A."/>
            <person name="Dobro M.J."/>
            <person name="Jensen G.J."/>
        </authorList>
    </citation>
    <scope>NUCLEOTIDE SEQUENCE [LARGE SCALE GENOMIC DNA]</scope>
    <source>
        <strain evidence="6 7">ATCC 19624</strain>
    </source>
</reference>
<dbReference type="InterPro" id="IPR000064">
    <property type="entry name" value="NLP_P60_dom"/>
</dbReference>
<sequence length="187" mass="20324">MPCAPHPKMPLTRAHPTATLSALALTLAVTALLHGCASPQRWAGETYDDGPHAAVHDGAEDRRAEIVVAAMGALGTPYRYGGGSYEGGFDCSGFVRAVYQQTWGVTLPRQSAQQARATRAITRRDLQPGDLVFFNTVGQAFSHVGIYVGDDRFIHSPKAGASVRIENMRLRYWDDRFNAARRVSPPS</sequence>
<evidence type="ECO:0000256" key="1">
    <source>
        <dbReference type="ARBA" id="ARBA00007074"/>
    </source>
</evidence>
<comment type="caution">
    <text evidence="6">The sequence shown here is derived from an EMBL/GenBank/DDBJ whole genome shotgun (WGS) entry which is preliminary data.</text>
</comment>
<dbReference type="PROSITE" id="PS51935">
    <property type="entry name" value="NLPC_P60"/>
    <property type="match status" value="1"/>
</dbReference>